<dbReference type="EMBL" id="NBTX02000004">
    <property type="protein sequence ID" value="PNL60474.1"/>
    <property type="molecule type" value="Genomic_DNA"/>
</dbReference>
<comment type="subcellular location">
    <subcellularLocation>
        <location evidence="1">Membrane</location>
        <topology evidence="1">Multi-pass membrane protein</topology>
    </subcellularLocation>
</comment>
<dbReference type="InterPro" id="IPR010432">
    <property type="entry name" value="RDD"/>
</dbReference>
<feature type="transmembrane region" description="Helical" evidence="6">
    <location>
        <begin position="129"/>
        <end position="153"/>
    </location>
</feature>
<evidence type="ECO:0000256" key="1">
    <source>
        <dbReference type="ARBA" id="ARBA00004141"/>
    </source>
</evidence>
<comment type="caution">
    <text evidence="8">The sequence shown here is derived from an EMBL/GenBank/DDBJ whole genome shotgun (WGS) entry which is preliminary data.</text>
</comment>
<dbReference type="GO" id="GO:0016020">
    <property type="term" value="C:membrane"/>
    <property type="evidence" value="ECO:0007669"/>
    <property type="project" value="UniProtKB-SubCell"/>
</dbReference>
<dbReference type="RefSeq" id="WP_019235239.1">
    <property type="nucleotide sequence ID" value="NZ_CAAAHR010000020.1"/>
</dbReference>
<dbReference type="Proteomes" id="UP000192511">
    <property type="component" value="Unassembled WGS sequence"/>
</dbReference>
<evidence type="ECO:0000313" key="9">
    <source>
        <dbReference type="Proteomes" id="UP000192511"/>
    </source>
</evidence>
<feature type="domain" description="RDD" evidence="7">
    <location>
        <begin position="38"/>
        <end position="163"/>
    </location>
</feature>
<sequence>MAQEDKRPQLFLAFPDDSEPSEPTQGSNEPEDSNRAVKPWLRLFARSIDLTLFSFFFALILYYVTPSFFLDLPQAIFGIISLFLWIYAETLFLTTWGTTPGKWLLNIQIKANDDKKPRLFNALRRSIKVWFFGLAMGIPFITVFTLFCAYFELNKNKITTWDKSEKFTITHKSISKYKVVIAVLILGVPIALNIYELYS</sequence>
<feature type="region of interest" description="Disordered" evidence="5">
    <location>
        <begin position="1"/>
        <end position="33"/>
    </location>
</feature>
<evidence type="ECO:0000313" key="8">
    <source>
        <dbReference type="EMBL" id="PNL60474.1"/>
    </source>
</evidence>
<dbReference type="AlphaFoldDB" id="A0AAX0WQB2"/>
<organism evidence="8 9">
    <name type="scientific">Legionella anisa</name>
    <dbReference type="NCBI Taxonomy" id="28082"/>
    <lineage>
        <taxon>Bacteria</taxon>
        <taxon>Pseudomonadati</taxon>
        <taxon>Pseudomonadota</taxon>
        <taxon>Gammaproteobacteria</taxon>
        <taxon>Legionellales</taxon>
        <taxon>Legionellaceae</taxon>
        <taxon>Legionella</taxon>
    </lineage>
</organism>
<keyword evidence="2 6" id="KW-0812">Transmembrane</keyword>
<protein>
    <submittedName>
        <fullName evidence="8">RDD family protein</fullName>
    </submittedName>
</protein>
<dbReference type="GeneID" id="98067288"/>
<reference evidence="8" key="1">
    <citation type="submission" date="2017-12" db="EMBL/GenBank/DDBJ databases">
        <title>FDA dAtabase for Regulatory Grade micrObial Sequences (FDA-ARGOS): Supporting development and validation of Infectious Disease Dx tests.</title>
        <authorList>
            <person name="Kerrigan L."/>
            <person name="Tallon L.J."/>
            <person name="Sadzewicz L."/>
            <person name="Sengamalay N."/>
            <person name="Ott S."/>
            <person name="Godinez A."/>
            <person name="Nagaraj S."/>
            <person name="Vavikolanu K."/>
            <person name="Vyas G."/>
            <person name="Nadendla S."/>
            <person name="Aluvathingal J."/>
            <person name="Sichtig H."/>
        </authorList>
    </citation>
    <scope>NUCLEOTIDE SEQUENCE [LARGE SCALE GENOMIC DNA]</scope>
    <source>
        <strain evidence="8">FDAARGOS_200</strain>
    </source>
</reference>
<dbReference type="Pfam" id="PF06271">
    <property type="entry name" value="RDD"/>
    <property type="match status" value="1"/>
</dbReference>
<feature type="transmembrane region" description="Helical" evidence="6">
    <location>
        <begin position="174"/>
        <end position="195"/>
    </location>
</feature>
<name>A0AAX0WQB2_9GAMM</name>
<evidence type="ECO:0000256" key="4">
    <source>
        <dbReference type="ARBA" id="ARBA00023136"/>
    </source>
</evidence>
<evidence type="ECO:0000256" key="2">
    <source>
        <dbReference type="ARBA" id="ARBA00022692"/>
    </source>
</evidence>
<feature type="transmembrane region" description="Helical" evidence="6">
    <location>
        <begin position="43"/>
        <end position="64"/>
    </location>
</feature>
<keyword evidence="3 6" id="KW-1133">Transmembrane helix</keyword>
<gene>
    <name evidence="8" type="ORF">A6J39_004220</name>
</gene>
<evidence type="ECO:0000256" key="5">
    <source>
        <dbReference type="SAM" id="MobiDB-lite"/>
    </source>
</evidence>
<keyword evidence="4 6" id="KW-0472">Membrane</keyword>
<accession>A0AAX0WQB2</accession>
<evidence type="ECO:0000259" key="7">
    <source>
        <dbReference type="Pfam" id="PF06271"/>
    </source>
</evidence>
<keyword evidence="9" id="KW-1185">Reference proteome</keyword>
<evidence type="ECO:0000256" key="6">
    <source>
        <dbReference type="SAM" id="Phobius"/>
    </source>
</evidence>
<evidence type="ECO:0000256" key="3">
    <source>
        <dbReference type="ARBA" id="ARBA00022989"/>
    </source>
</evidence>
<feature type="transmembrane region" description="Helical" evidence="6">
    <location>
        <begin position="76"/>
        <end position="96"/>
    </location>
</feature>
<proteinExistence type="predicted"/>